<keyword evidence="1" id="KW-0472">Membrane</keyword>
<reference evidence="3 4" key="1">
    <citation type="journal article" date="2021" name="Angew. Chem. Int. Ed. Engl.">
        <title>A novel family of nonribosomal peptides modulate collective behavior in Pseudovibrio bacteria isolated from marine sponges.</title>
        <authorList>
            <person name="Ioca L.P."/>
            <person name="Dai Y."/>
            <person name="Kunakom S."/>
            <person name="Diaz-Espinosa J."/>
            <person name="Krunic A."/>
            <person name="Crnkovic C.M."/>
            <person name="Orjala J."/>
            <person name="Sanchez L.M."/>
            <person name="Ferreira A.G."/>
            <person name="Berlinck R.G.S."/>
            <person name="Eustaquio A.S."/>
        </authorList>
    </citation>
    <scope>NUCLEOTIDE SEQUENCE [LARGE SCALE GENOMIC DNA]</scope>
    <source>
        <strain evidence="3 4">Ab134</strain>
    </source>
</reference>
<keyword evidence="1" id="KW-1133">Transmembrane helix</keyword>
<proteinExistence type="predicted"/>
<evidence type="ECO:0000313" key="4">
    <source>
        <dbReference type="Proteomes" id="UP000680706"/>
    </source>
</evidence>
<feature type="transmembrane region" description="Helical" evidence="1">
    <location>
        <begin position="238"/>
        <end position="258"/>
    </location>
</feature>
<evidence type="ECO:0000313" key="3">
    <source>
        <dbReference type="EMBL" id="QUS57136.1"/>
    </source>
</evidence>
<dbReference type="InterPro" id="IPR038522">
    <property type="entry name" value="T4/T6SS_DotU_sf"/>
</dbReference>
<feature type="domain" description="Type IV / VI secretion system DotU" evidence="2">
    <location>
        <begin position="55"/>
        <end position="256"/>
    </location>
</feature>
<dbReference type="Proteomes" id="UP000680706">
    <property type="component" value="Chromosome"/>
</dbReference>
<gene>
    <name evidence="3" type="primary">icmH</name>
    <name evidence="3" type="ORF">KGB56_07020</name>
</gene>
<dbReference type="RefSeq" id="WP_075698276.1">
    <property type="nucleotide sequence ID" value="NZ_CP074126.1"/>
</dbReference>
<organism evidence="3 4">
    <name type="scientific">Pseudovibrio brasiliensis</name>
    <dbReference type="NCBI Taxonomy" id="1898042"/>
    <lineage>
        <taxon>Bacteria</taxon>
        <taxon>Pseudomonadati</taxon>
        <taxon>Pseudomonadota</taxon>
        <taxon>Alphaproteobacteria</taxon>
        <taxon>Hyphomicrobiales</taxon>
        <taxon>Stappiaceae</taxon>
        <taxon>Pseudovibrio</taxon>
    </lineage>
</organism>
<name>A0ABX8ATY6_9HYPH</name>
<dbReference type="Pfam" id="PF09850">
    <property type="entry name" value="DotU"/>
    <property type="match status" value="1"/>
</dbReference>
<dbReference type="NCBIfam" id="TIGR03349">
    <property type="entry name" value="IV_VI_DotU"/>
    <property type="match status" value="1"/>
</dbReference>
<dbReference type="NCBIfam" id="NF038228">
    <property type="entry name" value="IcmH_DotU_IVB"/>
    <property type="match status" value="1"/>
</dbReference>
<evidence type="ECO:0000259" key="2">
    <source>
        <dbReference type="Pfam" id="PF09850"/>
    </source>
</evidence>
<keyword evidence="1" id="KW-0812">Transmembrane</keyword>
<sequence length="273" mass="31399">MMSEVANLFDANDPEVAEDVPVATAESVPQNLKDVSPRPVQHISFPMRGHSINKIIDASQSLLALISRIPEVSENNKLDYLHKDVRAEIESLELELQREGFDRATILAHRYCLCSAIDEAVMCSPWGQNSDWSERSLLALFHSETWGGEKFFIVLSRLMRDPVRYIELIEFLYVLLGLGFEGKYRVMHNGKLQLEEIMRDVRHIIRQERGEGTSELGQSENKIIEKAHVVHWHTPVSLVWISLFILCALTYIGFYWQIDQYTDGVVTQLREML</sequence>
<dbReference type="Gene3D" id="1.25.40.590">
    <property type="entry name" value="Type IV / VI secretion system, DotU"/>
    <property type="match status" value="1"/>
</dbReference>
<accession>A0ABX8ATY6</accession>
<evidence type="ECO:0000256" key="1">
    <source>
        <dbReference type="SAM" id="Phobius"/>
    </source>
</evidence>
<dbReference type="InterPro" id="IPR017732">
    <property type="entry name" value="T4/T6SS_DotU"/>
</dbReference>
<protein>
    <submittedName>
        <fullName evidence="3">Type IVB secretion system protein IcmH/DotU</fullName>
    </submittedName>
</protein>
<dbReference type="PANTHER" id="PTHR38033">
    <property type="entry name" value="MEMBRANE PROTEIN-RELATED"/>
    <property type="match status" value="1"/>
</dbReference>
<dbReference type="EMBL" id="CP074126">
    <property type="protein sequence ID" value="QUS57136.1"/>
    <property type="molecule type" value="Genomic_DNA"/>
</dbReference>
<keyword evidence="4" id="KW-1185">Reference proteome</keyword>
<dbReference type="PANTHER" id="PTHR38033:SF1">
    <property type="entry name" value="DOTU FAMILY TYPE IV_VI SECRETION SYSTEM PROTEIN"/>
    <property type="match status" value="1"/>
</dbReference>